<protein>
    <recommendedName>
        <fullName evidence="4">BNR repeat-containing family member</fullName>
    </recommendedName>
</protein>
<feature type="signal peptide" evidence="1">
    <location>
        <begin position="1"/>
        <end position="21"/>
    </location>
</feature>
<feature type="chain" id="PRO_5012203663" description="BNR repeat-containing family member" evidence="1">
    <location>
        <begin position="22"/>
        <end position="475"/>
    </location>
</feature>
<dbReference type="OrthoDB" id="223410at2"/>
<evidence type="ECO:0000313" key="3">
    <source>
        <dbReference type="Proteomes" id="UP000223913"/>
    </source>
</evidence>
<name>A0A2D0N1F3_FLAN2</name>
<keyword evidence="1" id="KW-0732">Signal</keyword>
<proteinExistence type="predicted"/>
<dbReference type="EMBL" id="PDUD01000042">
    <property type="protein sequence ID" value="PHN02287.1"/>
    <property type="molecule type" value="Genomic_DNA"/>
</dbReference>
<dbReference type="PROSITE" id="PS51257">
    <property type="entry name" value="PROKAR_LIPOPROTEIN"/>
    <property type="match status" value="1"/>
</dbReference>
<dbReference type="Proteomes" id="UP000223913">
    <property type="component" value="Unassembled WGS sequence"/>
</dbReference>
<dbReference type="SUPFAM" id="SSF110296">
    <property type="entry name" value="Oligoxyloglucan reducing end-specific cellobiohydrolase"/>
    <property type="match status" value="1"/>
</dbReference>
<dbReference type="AlphaFoldDB" id="A0A2D0N1F3"/>
<reference evidence="2 3" key="1">
    <citation type="submission" date="2017-10" db="EMBL/GenBank/DDBJ databases">
        <title>The draft genome sequence of Lewinella nigricans NBRC 102662.</title>
        <authorList>
            <person name="Wang K."/>
        </authorList>
    </citation>
    <scope>NUCLEOTIDE SEQUENCE [LARGE SCALE GENOMIC DNA]</scope>
    <source>
        <strain evidence="2 3">NBRC 102662</strain>
    </source>
</reference>
<accession>A0A2D0N1F3</accession>
<comment type="caution">
    <text evidence="2">The sequence shown here is derived from an EMBL/GenBank/DDBJ whole genome shotgun (WGS) entry which is preliminary data.</text>
</comment>
<keyword evidence="3" id="KW-1185">Reference proteome</keyword>
<dbReference type="Pfam" id="PF15892">
    <property type="entry name" value="BNR_4"/>
    <property type="match status" value="1"/>
</dbReference>
<evidence type="ECO:0000256" key="1">
    <source>
        <dbReference type="SAM" id="SignalP"/>
    </source>
</evidence>
<organism evidence="2 3">
    <name type="scientific">Flavilitoribacter nigricans (strain ATCC 23147 / DSM 23189 / NBRC 102662 / NCIMB 1420 / SS-2)</name>
    <name type="common">Lewinella nigricans</name>
    <dbReference type="NCBI Taxonomy" id="1122177"/>
    <lineage>
        <taxon>Bacteria</taxon>
        <taxon>Pseudomonadati</taxon>
        <taxon>Bacteroidota</taxon>
        <taxon>Saprospiria</taxon>
        <taxon>Saprospirales</taxon>
        <taxon>Lewinellaceae</taxon>
        <taxon>Flavilitoribacter</taxon>
    </lineage>
</organism>
<gene>
    <name evidence="2" type="ORF">CRP01_32835</name>
</gene>
<sequence length="475" mass="53975">MQVMKWIALLPLALIVACSTSGPLSSDRRTVAPIRTIPVDEEAWPKFNWAAFDQDKVISYGDFQYSAYWDVDKILVVTRRDLRDHSVETLRLEKHFLTINPDDRHRNIVLGISPGDGRLHLSWDHHANDLRYTKSRAGLLTDPPASLSPEDFESAQPLTADAPQRVTYPRFLNDNNGRLFMMYRSGGSGNGRTVVAQYDSAKGTWTVSSGYLFGSEGTYVPWDSSESRNAYLNEVLFDRNNRMHVSWTYRETGASWASNHDLHYAYSDDNGRSWKNNDGQQIADLAKNDAIVLDDPGIVVREIPVYSWLMNNCAMVLDSRNQPHLVHYQLPGTYRPKKLAHNPPDEVRAQLKFFHHWREPDGSWRSSGPLELPAGMTITRPDLVVSAKDDVIITWASNRGFRSLVASARKKWKDWELVSLTGPEYTSNNACKHDRWLLRDRGIYSFTADPNGLKEGSSGYAILDFDLTKLTSVLR</sequence>
<evidence type="ECO:0008006" key="4">
    <source>
        <dbReference type="Google" id="ProtNLM"/>
    </source>
</evidence>
<evidence type="ECO:0000313" key="2">
    <source>
        <dbReference type="EMBL" id="PHN02287.1"/>
    </source>
</evidence>